<keyword evidence="5 8" id="KW-0472">Membrane</keyword>
<feature type="transmembrane region" description="Helical" evidence="8">
    <location>
        <begin position="430"/>
        <end position="450"/>
    </location>
</feature>
<dbReference type="PRINTS" id="PR01434">
    <property type="entry name" value="NADHDHGNASE5"/>
</dbReference>
<feature type="transmembrane region" description="Helical" evidence="8">
    <location>
        <begin position="322"/>
        <end position="346"/>
    </location>
</feature>
<keyword evidence="10" id="KW-0496">Mitochondrion</keyword>
<sequence>MLLSNIFCVFLLCCCLSLIWLQYLVGYDIFFIYGWLWVNNDGFIFSLGLDWYNYIFLGMLLICGLMSLNYSLHYMGYNNYSGNSLYINMFAFLSIMILLSLSKNLLTGLLFWEYLGIVSFFLIVYYQNYYGLTASLITLIVSRIGDVLFFLLVGLYVFVYDGLNNGLIVSLFLVFFIVGSKSAMFPMSSWLLEAMRAPTPVSALVHSSTLVAAGVWFMSTYYWYLSSYINSLFLFSSCIVTIIVTGVCACLMADSKKIVALSTSNNVSWCILYMVSGCTSLALLQLLVHGLGKCFFFILMGNNMSSNESAQNYMIFYNNSSIFGAGMNLISVFCLAGVPFMGIYFSKHFFFSFLYGDISNILVGLLLLIGYLLTNIYSVRLFILHFGSNGGLDYSYDFVFLLMVYLIPFIGLVCVYSVDSLIESVEGSSILSYLLMIVLIIGGFLGAYVYNYSVYTQNLHGYGTSFGYMDLLIVSFLSVYRSLLGISSVGLYRWDYDIVNNFYSMFINNYLVLSGFSCLVILCFLI</sequence>
<evidence type="ECO:0000256" key="8">
    <source>
        <dbReference type="SAM" id="Phobius"/>
    </source>
</evidence>
<accession>G3F9Y5</accession>
<protein>
    <recommendedName>
        <fullName evidence="2">NADH:ubiquinone reductase (H(+)-translocating)</fullName>
        <ecNumber evidence="2">7.1.1.2</ecNumber>
    </recommendedName>
    <alternativeName>
        <fullName evidence="6">NADH dehydrogenase subunit 5</fullName>
    </alternativeName>
</protein>
<dbReference type="GO" id="GO:0042773">
    <property type="term" value="P:ATP synthesis coupled electron transport"/>
    <property type="evidence" value="ECO:0007669"/>
    <property type="project" value="InterPro"/>
</dbReference>
<name>G3F9Y5_POLHA</name>
<evidence type="ECO:0000259" key="9">
    <source>
        <dbReference type="Pfam" id="PF00361"/>
    </source>
</evidence>
<dbReference type="InterPro" id="IPR003945">
    <property type="entry name" value="NU5C-like"/>
</dbReference>
<feature type="transmembrane region" description="Helical" evidence="8">
    <location>
        <begin position="7"/>
        <end position="36"/>
    </location>
</feature>
<gene>
    <name evidence="10" type="primary">nad5</name>
</gene>
<dbReference type="GO" id="GO:0015990">
    <property type="term" value="P:electron transport coupled proton transport"/>
    <property type="evidence" value="ECO:0007669"/>
    <property type="project" value="TreeGrafter"/>
</dbReference>
<dbReference type="EMBL" id="JF505509">
    <property type="protein sequence ID" value="AEB55007.1"/>
    <property type="molecule type" value="Genomic_DNA"/>
</dbReference>
<feature type="domain" description="NADH:quinone oxidoreductase/Mrp antiporter transmembrane" evidence="9">
    <location>
        <begin position="102"/>
        <end position="363"/>
    </location>
</feature>
<keyword evidence="3 8" id="KW-0812">Transmembrane</keyword>
<feature type="transmembrane region" description="Helical" evidence="8">
    <location>
        <begin position="51"/>
        <end position="72"/>
    </location>
</feature>
<evidence type="ECO:0000313" key="10">
    <source>
        <dbReference type="EMBL" id="AEB55007.1"/>
    </source>
</evidence>
<comment type="catalytic activity">
    <reaction evidence="7">
        <text>a ubiquinone + NADH + 5 H(+)(in) = a ubiquinol + NAD(+) + 4 H(+)(out)</text>
        <dbReference type="Rhea" id="RHEA:29091"/>
        <dbReference type="Rhea" id="RHEA-COMP:9565"/>
        <dbReference type="Rhea" id="RHEA-COMP:9566"/>
        <dbReference type="ChEBI" id="CHEBI:15378"/>
        <dbReference type="ChEBI" id="CHEBI:16389"/>
        <dbReference type="ChEBI" id="CHEBI:17976"/>
        <dbReference type="ChEBI" id="CHEBI:57540"/>
        <dbReference type="ChEBI" id="CHEBI:57945"/>
        <dbReference type="EC" id="7.1.1.2"/>
    </reaction>
</comment>
<keyword evidence="4 8" id="KW-1133">Transmembrane helix</keyword>
<evidence type="ECO:0000256" key="2">
    <source>
        <dbReference type="ARBA" id="ARBA00012944"/>
    </source>
</evidence>
<evidence type="ECO:0000256" key="3">
    <source>
        <dbReference type="ARBA" id="ARBA00022692"/>
    </source>
</evidence>
<evidence type="ECO:0000256" key="1">
    <source>
        <dbReference type="ARBA" id="ARBA00004141"/>
    </source>
</evidence>
<evidence type="ECO:0000256" key="5">
    <source>
        <dbReference type="ARBA" id="ARBA00023136"/>
    </source>
</evidence>
<feature type="transmembrane region" description="Helical" evidence="8">
    <location>
        <begin position="471"/>
        <end position="494"/>
    </location>
</feature>
<feature type="transmembrane region" description="Helical" evidence="8">
    <location>
        <begin position="398"/>
        <end position="418"/>
    </location>
</feature>
<evidence type="ECO:0000256" key="4">
    <source>
        <dbReference type="ARBA" id="ARBA00022989"/>
    </source>
</evidence>
<evidence type="ECO:0000256" key="6">
    <source>
        <dbReference type="ARBA" id="ARBA00031027"/>
    </source>
</evidence>
<feature type="transmembrane region" description="Helical" evidence="8">
    <location>
        <begin position="108"/>
        <end position="126"/>
    </location>
</feature>
<dbReference type="GO" id="GO:0016020">
    <property type="term" value="C:membrane"/>
    <property type="evidence" value="ECO:0007669"/>
    <property type="project" value="UniProtKB-SubCell"/>
</dbReference>
<dbReference type="Pfam" id="PF00361">
    <property type="entry name" value="Proton_antipo_M"/>
    <property type="match status" value="1"/>
</dbReference>
<feature type="transmembrane region" description="Helical" evidence="8">
    <location>
        <begin position="231"/>
        <end position="251"/>
    </location>
</feature>
<dbReference type="PANTHER" id="PTHR42829">
    <property type="entry name" value="NADH-UBIQUINONE OXIDOREDUCTASE CHAIN 5"/>
    <property type="match status" value="1"/>
</dbReference>
<dbReference type="PANTHER" id="PTHR42829:SF2">
    <property type="entry name" value="NADH-UBIQUINONE OXIDOREDUCTASE CHAIN 5"/>
    <property type="match status" value="1"/>
</dbReference>
<comment type="subcellular location">
    <subcellularLocation>
        <location evidence="1">Membrane</location>
        <topology evidence="1">Multi-pass membrane protein</topology>
    </subcellularLocation>
</comment>
<feature type="transmembrane region" description="Helical" evidence="8">
    <location>
        <begin position="84"/>
        <end position="102"/>
    </location>
</feature>
<feature type="transmembrane region" description="Helical" evidence="8">
    <location>
        <begin position="506"/>
        <end position="525"/>
    </location>
</feature>
<feature type="transmembrane region" description="Helical" evidence="8">
    <location>
        <begin position="358"/>
        <end position="377"/>
    </location>
</feature>
<dbReference type="InterPro" id="IPR001750">
    <property type="entry name" value="ND/Mrp_TM"/>
</dbReference>
<proteinExistence type="predicted"/>
<organism evidence="10">
    <name type="scientific">Polylabris halichoeres</name>
    <name type="common">Flatworm</name>
    <dbReference type="NCBI Taxonomy" id="1004784"/>
    <lineage>
        <taxon>Eukaryota</taxon>
        <taxon>Metazoa</taxon>
        <taxon>Spiralia</taxon>
        <taxon>Lophotrochozoa</taxon>
        <taxon>Platyhelminthes</taxon>
        <taxon>Monogenea</taxon>
        <taxon>Polyopisthocotylea</taxon>
        <taxon>Mazocraeidea</taxon>
        <taxon>Microcotylidae</taxon>
        <taxon>Polylabris</taxon>
    </lineage>
</organism>
<feature type="transmembrane region" description="Helical" evidence="8">
    <location>
        <begin position="138"/>
        <end position="160"/>
    </location>
</feature>
<reference evidence="10" key="1">
    <citation type="journal article" date="2011" name="Mitochondrial DNA">
        <title>The mitochondrial genome of Polylabris halichoeres (Monogenea: Microcotylidae).</title>
        <authorList>
            <person name="Zhang J."/>
            <person name="Wu X."/>
            <person name="Xie M."/>
            <person name="Xu X."/>
            <person name="Li A."/>
        </authorList>
    </citation>
    <scope>NUCLEOTIDE SEQUENCE</scope>
</reference>
<dbReference type="GO" id="GO:0003954">
    <property type="term" value="F:NADH dehydrogenase activity"/>
    <property type="evidence" value="ECO:0007669"/>
    <property type="project" value="TreeGrafter"/>
</dbReference>
<feature type="transmembrane region" description="Helical" evidence="8">
    <location>
        <begin position="166"/>
        <end position="192"/>
    </location>
</feature>
<evidence type="ECO:0000256" key="7">
    <source>
        <dbReference type="ARBA" id="ARBA00049551"/>
    </source>
</evidence>
<geneLocation type="mitochondrion" evidence="10"/>
<feature type="transmembrane region" description="Helical" evidence="8">
    <location>
        <begin position="204"/>
        <end position="225"/>
    </location>
</feature>
<dbReference type="EC" id="7.1.1.2" evidence="2"/>
<dbReference type="AlphaFoldDB" id="G3F9Y5"/>
<dbReference type="GO" id="GO:0008137">
    <property type="term" value="F:NADH dehydrogenase (ubiquinone) activity"/>
    <property type="evidence" value="ECO:0007669"/>
    <property type="project" value="UniProtKB-EC"/>
</dbReference>